<protein>
    <recommendedName>
        <fullName evidence="7">Shikimate kinase</fullName>
        <shortName evidence="7">SK</shortName>
        <ecNumber evidence="7">2.7.1.71</ecNumber>
    </recommendedName>
</protein>
<keyword evidence="6 7" id="KW-0057">Aromatic amino acid biosynthesis</keyword>
<feature type="binding site" evidence="7">
    <location>
        <position position="62"/>
    </location>
    <ligand>
        <name>substrate</name>
    </ligand>
</feature>
<keyword evidence="9" id="KW-1185">Reference proteome</keyword>
<comment type="caution">
    <text evidence="7">Lacks conserved residue(s) required for the propagation of feature annotation.</text>
</comment>
<keyword evidence="4 7" id="KW-0418">Kinase</keyword>
<keyword evidence="7" id="KW-0460">Magnesium</keyword>
<comment type="catalytic activity">
    <reaction evidence="7">
        <text>shikimate + ATP = 3-phosphoshikimate + ADP + H(+)</text>
        <dbReference type="Rhea" id="RHEA:13121"/>
        <dbReference type="ChEBI" id="CHEBI:15378"/>
        <dbReference type="ChEBI" id="CHEBI:30616"/>
        <dbReference type="ChEBI" id="CHEBI:36208"/>
        <dbReference type="ChEBI" id="CHEBI:145989"/>
        <dbReference type="ChEBI" id="CHEBI:456216"/>
        <dbReference type="EC" id="2.7.1.71"/>
    </reaction>
</comment>
<evidence type="ECO:0000256" key="3">
    <source>
        <dbReference type="ARBA" id="ARBA00022741"/>
    </source>
</evidence>
<comment type="subcellular location">
    <subcellularLocation>
        <location evidence="7">Cytoplasm</location>
    </subcellularLocation>
</comment>
<dbReference type="RefSeq" id="WP_193182130.1">
    <property type="nucleotide sequence ID" value="NZ_JACVXA010000023.1"/>
</dbReference>
<keyword evidence="7" id="KW-0963">Cytoplasm</keyword>
<dbReference type="UniPathway" id="UPA00053">
    <property type="reaction ID" value="UER00088"/>
</dbReference>
<dbReference type="Proteomes" id="UP000609121">
    <property type="component" value="Unassembled WGS sequence"/>
</dbReference>
<comment type="pathway">
    <text evidence="7">Metabolic intermediate biosynthesis; chorismate biosynthesis; chorismate from D-erythrose 4-phosphate and phosphoenolpyruvate: step 5/7.</text>
</comment>
<dbReference type="GO" id="GO:0005524">
    <property type="term" value="F:ATP binding"/>
    <property type="evidence" value="ECO:0007669"/>
    <property type="project" value="UniProtKB-UniRule"/>
</dbReference>
<reference evidence="8" key="1">
    <citation type="submission" date="2020-09" db="EMBL/GenBank/DDBJ databases">
        <title>A novel bacterium of genus Mangrovicoccus, isolated from South China Sea.</title>
        <authorList>
            <person name="Huang H."/>
            <person name="Mo K."/>
            <person name="Hu Y."/>
        </authorList>
    </citation>
    <scope>NUCLEOTIDE SEQUENCE</scope>
    <source>
        <strain evidence="8">HB182678</strain>
    </source>
</reference>
<dbReference type="HAMAP" id="MF_00109">
    <property type="entry name" value="Shikimate_kinase"/>
    <property type="match status" value="1"/>
</dbReference>
<dbReference type="GO" id="GO:0004765">
    <property type="term" value="F:shikimate kinase activity"/>
    <property type="evidence" value="ECO:0007669"/>
    <property type="project" value="UniProtKB-UniRule"/>
</dbReference>
<feature type="binding site" evidence="7">
    <location>
        <position position="20"/>
    </location>
    <ligand>
        <name>Mg(2+)</name>
        <dbReference type="ChEBI" id="CHEBI:18420"/>
    </ligand>
</feature>
<dbReference type="CDD" id="cd00464">
    <property type="entry name" value="SK"/>
    <property type="match status" value="1"/>
</dbReference>
<comment type="function">
    <text evidence="7">Catalyzes the specific phosphorylation of the 3-hydroxyl group of shikimic acid using ATP as a cosubstrate.</text>
</comment>
<dbReference type="PANTHER" id="PTHR21087">
    <property type="entry name" value="SHIKIMATE KINASE"/>
    <property type="match status" value="1"/>
</dbReference>
<dbReference type="GO" id="GO:0008652">
    <property type="term" value="P:amino acid biosynthetic process"/>
    <property type="evidence" value="ECO:0007669"/>
    <property type="project" value="UniProtKB-KW"/>
</dbReference>
<accession>A0A8J6Z926</accession>
<dbReference type="AlphaFoldDB" id="A0A8J6Z926"/>
<feature type="binding site" evidence="7">
    <location>
        <position position="141"/>
    </location>
    <ligand>
        <name>substrate</name>
    </ligand>
</feature>
<feature type="binding site" evidence="7">
    <location>
        <position position="122"/>
    </location>
    <ligand>
        <name>ATP</name>
        <dbReference type="ChEBI" id="CHEBI:30616"/>
    </ligand>
</feature>
<name>A0A8J6Z926_9RHOB</name>
<dbReference type="PRINTS" id="PR01100">
    <property type="entry name" value="SHIKIMTKNASE"/>
</dbReference>
<comment type="similarity">
    <text evidence="7">Belongs to the shikimate kinase family.</text>
</comment>
<evidence type="ECO:0000256" key="1">
    <source>
        <dbReference type="ARBA" id="ARBA00022605"/>
    </source>
</evidence>
<dbReference type="EC" id="2.7.1.71" evidence="7"/>
<dbReference type="GO" id="GO:0009423">
    <property type="term" value="P:chorismate biosynthetic process"/>
    <property type="evidence" value="ECO:0007669"/>
    <property type="project" value="UniProtKB-UniRule"/>
</dbReference>
<evidence type="ECO:0000256" key="2">
    <source>
        <dbReference type="ARBA" id="ARBA00022679"/>
    </source>
</evidence>
<comment type="cofactor">
    <cofactor evidence="7">
        <name>Mg(2+)</name>
        <dbReference type="ChEBI" id="CHEBI:18420"/>
    </cofactor>
    <text evidence="7">Binds 1 Mg(2+) ion per subunit.</text>
</comment>
<proteinExistence type="inferred from homology"/>
<sequence length="186" mass="20878">MSYRLKKTVVLVGMMGSGKTSVGRELARALEAEFVDSDEEIVRASSYEIPELFSRFGEVYFREKETQVILRLLKGEPRILSTGGGAWMNHANRINITRLGLAVWLKAETNLLWARVKGKSGRPLLATDNPYQTLRELCDSRNPVYARAPVHVAAFSSHSVADTVRRVIDELSKRNDILEETGERTG</sequence>
<feature type="binding site" evidence="7">
    <location>
        <begin position="16"/>
        <end position="21"/>
    </location>
    <ligand>
        <name>ATP</name>
        <dbReference type="ChEBI" id="CHEBI:30616"/>
    </ligand>
</feature>
<dbReference type="SUPFAM" id="SSF52540">
    <property type="entry name" value="P-loop containing nucleoside triphosphate hydrolases"/>
    <property type="match status" value="1"/>
</dbReference>
<dbReference type="PANTHER" id="PTHR21087:SF16">
    <property type="entry name" value="SHIKIMATE KINASE 1, CHLOROPLASTIC"/>
    <property type="match status" value="1"/>
</dbReference>
<organism evidence="8 9">
    <name type="scientific">Mangrovicoccus algicola</name>
    <dbReference type="NCBI Taxonomy" id="2771008"/>
    <lineage>
        <taxon>Bacteria</taxon>
        <taxon>Pseudomonadati</taxon>
        <taxon>Pseudomonadota</taxon>
        <taxon>Alphaproteobacteria</taxon>
        <taxon>Rhodobacterales</taxon>
        <taxon>Paracoccaceae</taxon>
        <taxon>Mangrovicoccus</taxon>
    </lineage>
</organism>
<dbReference type="GO" id="GO:0005829">
    <property type="term" value="C:cytosol"/>
    <property type="evidence" value="ECO:0007669"/>
    <property type="project" value="TreeGrafter"/>
</dbReference>
<evidence type="ECO:0000256" key="7">
    <source>
        <dbReference type="HAMAP-Rule" id="MF_00109"/>
    </source>
</evidence>
<gene>
    <name evidence="7" type="primary">aroK</name>
    <name evidence="8" type="ORF">ICN82_09800</name>
</gene>
<dbReference type="GO" id="GO:0000287">
    <property type="term" value="F:magnesium ion binding"/>
    <property type="evidence" value="ECO:0007669"/>
    <property type="project" value="UniProtKB-UniRule"/>
</dbReference>
<evidence type="ECO:0000256" key="4">
    <source>
        <dbReference type="ARBA" id="ARBA00022777"/>
    </source>
</evidence>
<dbReference type="Gene3D" id="3.40.50.300">
    <property type="entry name" value="P-loop containing nucleotide triphosphate hydrolases"/>
    <property type="match status" value="1"/>
</dbReference>
<dbReference type="InterPro" id="IPR031322">
    <property type="entry name" value="Shikimate/glucono_kinase"/>
</dbReference>
<dbReference type="Pfam" id="PF01202">
    <property type="entry name" value="SKI"/>
    <property type="match status" value="1"/>
</dbReference>
<dbReference type="InterPro" id="IPR027417">
    <property type="entry name" value="P-loop_NTPase"/>
</dbReference>
<evidence type="ECO:0000313" key="8">
    <source>
        <dbReference type="EMBL" id="MBE3638495.1"/>
    </source>
</evidence>
<dbReference type="GO" id="GO:0009073">
    <property type="term" value="P:aromatic amino acid family biosynthetic process"/>
    <property type="evidence" value="ECO:0007669"/>
    <property type="project" value="UniProtKB-KW"/>
</dbReference>
<dbReference type="NCBIfam" id="NF010552">
    <property type="entry name" value="PRK13946.1"/>
    <property type="match status" value="1"/>
</dbReference>
<feature type="binding site" evidence="7">
    <location>
        <position position="84"/>
    </location>
    <ligand>
        <name>substrate</name>
    </ligand>
</feature>
<keyword evidence="1 7" id="KW-0028">Amino-acid biosynthesis</keyword>
<evidence type="ECO:0000313" key="9">
    <source>
        <dbReference type="Proteomes" id="UP000609121"/>
    </source>
</evidence>
<dbReference type="InterPro" id="IPR000623">
    <property type="entry name" value="Shikimate_kinase/TSH1"/>
</dbReference>
<keyword evidence="3 7" id="KW-0547">Nucleotide-binding</keyword>
<evidence type="ECO:0000256" key="6">
    <source>
        <dbReference type="ARBA" id="ARBA00023141"/>
    </source>
</evidence>
<feature type="binding site" evidence="7">
    <location>
        <position position="38"/>
    </location>
    <ligand>
        <name>substrate</name>
    </ligand>
</feature>
<keyword evidence="2 7" id="KW-0808">Transferase</keyword>
<keyword evidence="5 7" id="KW-0067">ATP-binding</keyword>
<keyword evidence="7" id="KW-0479">Metal-binding</keyword>
<comment type="subunit">
    <text evidence="7">Monomer.</text>
</comment>
<evidence type="ECO:0000256" key="5">
    <source>
        <dbReference type="ARBA" id="ARBA00022840"/>
    </source>
</evidence>
<dbReference type="EMBL" id="JACVXA010000023">
    <property type="protein sequence ID" value="MBE3638495.1"/>
    <property type="molecule type" value="Genomic_DNA"/>
</dbReference>
<comment type="caution">
    <text evidence="8">The sequence shown here is derived from an EMBL/GenBank/DDBJ whole genome shotgun (WGS) entry which is preliminary data.</text>
</comment>